<dbReference type="InterPro" id="IPR050373">
    <property type="entry name" value="Fibrinogen_C-term_domain"/>
</dbReference>
<dbReference type="CDD" id="cd05481">
    <property type="entry name" value="retropepsin_like_LTR_1"/>
    <property type="match status" value="1"/>
</dbReference>
<dbReference type="Gene3D" id="3.90.215.10">
    <property type="entry name" value="Gamma Fibrinogen, chain A, domain 1"/>
    <property type="match status" value="1"/>
</dbReference>
<dbReference type="SUPFAM" id="SSF56496">
    <property type="entry name" value="Fibrinogen C-terminal domain-like"/>
    <property type="match status" value="1"/>
</dbReference>
<evidence type="ECO:0000313" key="3">
    <source>
        <dbReference type="EMBL" id="PFX16336.1"/>
    </source>
</evidence>
<organism evidence="3 4">
    <name type="scientific">Stylophora pistillata</name>
    <name type="common">Smooth cauliflower coral</name>
    <dbReference type="NCBI Taxonomy" id="50429"/>
    <lineage>
        <taxon>Eukaryota</taxon>
        <taxon>Metazoa</taxon>
        <taxon>Cnidaria</taxon>
        <taxon>Anthozoa</taxon>
        <taxon>Hexacorallia</taxon>
        <taxon>Scleractinia</taxon>
        <taxon>Astrocoeniina</taxon>
        <taxon>Pocilloporidae</taxon>
        <taxon>Stylophora</taxon>
    </lineage>
</organism>
<dbReference type="EMBL" id="LSMT01000554">
    <property type="protein sequence ID" value="PFX16336.1"/>
    <property type="molecule type" value="Genomic_DNA"/>
</dbReference>
<evidence type="ECO:0000259" key="1">
    <source>
        <dbReference type="PROSITE" id="PS50878"/>
    </source>
</evidence>
<feature type="domain" description="Reverse transcriptase" evidence="1">
    <location>
        <begin position="1"/>
        <end position="293"/>
    </location>
</feature>
<dbReference type="InterPro" id="IPR036056">
    <property type="entry name" value="Fibrinogen-like_C"/>
</dbReference>
<dbReference type="InterPro" id="IPR014716">
    <property type="entry name" value="Fibrinogen_a/b/g_C_1"/>
</dbReference>
<dbReference type="NCBIfam" id="NF040941">
    <property type="entry name" value="GGGWT_bact"/>
    <property type="match status" value="1"/>
</dbReference>
<protein>
    <submittedName>
        <fullName evidence="3">Angiopoietin-related protein 7</fullName>
    </submittedName>
</protein>
<dbReference type="CDD" id="cd00087">
    <property type="entry name" value="FReD"/>
    <property type="match status" value="1"/>
</dbReference>
<dbReference type="PROSITE" id="PS50878">
    <property type="entry name" value="RT_POL"/>
    <property type="match status" value="1"/>
</dbReference>
<dbReference type="Pfam" id="PF00078">
    <property type="entry name" value="RVT_1"/>
    <property type="match status" value="1"/>
</dbReference>
<dbReference type="SUPFAM" id="SSF56672">
    <property type="entry name" value="DNA/RNA polymerases"/>
    <property type="match status" value="1"/>
</dbReference>
<dbReference type="InterPro" id="IPR000477">
    <property type="entry name" value="RT_dom"/>
</dbReference>
<dbReference type="Proteomes" id="UP000225706">
    <property type="component" value="Unassembled WGS sequence"/>
</dbReference>
<evidence type="ECO:0000313" key="4">
    <source>
        <dbReference type="Proteomes" id="UP000225706"/>
    </source>
</evidence>
<dbReference type="InterPro" id="IPR043502">
    <property type="entry name" value="DNA/RNA_pol_sf"/>
</dbReference>
<keyword evidence="4" id="KW-1185">Reference proteome</keyword>
<accession>A0A2B4RGP6</accession>
<evidence type="ECO:0000259" key="2">
    <source>
        <dbReference type="PROSITE" id="PS51406"/>
    </source>
</evidence>
<reference evidence="4" key="1">
    <citation type="journal article" date="2017" name="bioRxiv">
        <title>Comparative analysis of the genomes of Stylophora pistillata and Acropora digitifera provides evidence for extensive differences between species of corals.</title>
        <authorList>
            <person name="Voolstra C.R."/>
            <person name="Li Y."/>
            <person name="Liew Y.J."/>
            <person name="Baumgarten S."/>
            <person name="Zoccola D."/>
            <person name="Flot J.-F."/>
            <person name="Tambutte S."/>
            <person name="Allemand D."/>
            <person name="Aranda M."/>
        </authorList>
    </citation>
    <scope>NUCLEOTIDE SEQUENCE [LARGE SCALE GENOMIC DNA]</scope>
</reference>
<proteinExistence type="predicted"/>
<name>A0A2B4RGP6_STYPI</name>
<dbReference type="GO" id="GO:0005615">
    <property type="term" value="C:extracellular space"/>
    <property type="evidence" value="ECO:0007669"/>
    <property type="project" value="TreeGrafter"/>
</dbReference>
<dbReference type="PANTHER" id="PTHR19143">
    <property type="entry name" value="FIBRINOGEN/TENASCIN/ANGIOPOEITIN"/>
    <property type="match status" value="1"/>
</dbReference>
<dbReference type="SMART" id="SM00186">
    <property type="entry name" value="FBG"/>
    <property type="match status" value="1"/>
</dbReference>
<dbReference type="OrthoDB" id="2286242at2759"/>
<gene>
    <name evidence="3" type="primary">ANGPTL7</name>
    <name evidence="3" type="ORF">AWC38_SpisGene19394</name>
</gene>
<feature type="domain" description="Fibrinogen C-terminal" evidence="2">
    <location>
        <begin position="469"/>
        <end position="691"/>
    </location>
</feature>
<sequence length="693" mass="78820">MDTGTQANVLPLSTLESLSSKPHIAKTHTKLTAYNGMNIPVIGKCTLQIHHKDAIHSVPFIVTDTRSPSLLGLQTSVDLNLIKRIWMVNANEPEFMQEYKDVFEELGCLKGEHHINIDPSVTPDVRITRRHTITSHAPNEQKTQNTPSGSRWFQSYLENRTQKCTVNGSLSSSYSLTSGVPQGTFLGPFLFLLYINDLPNCLSNCKPRMYADDTHLTYAGRNLENVQFCLNEDLENVFNWLQANKLTLNMAKTEFMLIGSRQRLNTLTASPTIRMNNTRVSQVTTTKSLGVIIDDKLDWHSHIEKLTKKIASGIGALKRIRHLIPASTLHLIYQALVKPHFDYCDIVWGSCGKTLRDKLQKLQNRAARVLTFSNYDADATELLEFLGWKNLARQQEIHKATMMFRCLHELAPRYLYSKFTWRDSAYDLRDSENKLNVPLPRTNYYRKSFSYNGATLWNSLPRDIRNTESLGLFKPKDCADVYKSGGTISNVYTIEPRDGLGAFDVFCDQTTAGGGWTVLQKRLNGSLDFNRTWEEYKNGFGNFFTQEFWLGLDKIHRLTGNEKANRLRIELGVTNGEPLYAEYGWFGIGNESTAYRLKLSKRWDGTVKFDSLGFHKNFPFGIRDRDTAHGKCNATRGGGWWYSGKFPVMSNLNGFYPSRGTPFGNIHWDHLGSTPEASAPENTEMKIRPVNFE</sequence>
<dbReference type="PROSITE" id="PS51406">
    <property type="entry name" value="FIBRINOGEN_C_2"/>
    <property type="match status" value="1"/>
</dbReference>
<dbReference type="AlphaFoldDB" id="A0A2B4RGP6"/>
<dbReference type="InterPro" id="IPR002181">
    <property type="entry name" value="Fibrinogen_a/b/g_C_dom"/>
</dbReference>
<dbReference type="Pfam" id="PF00147">
    <property type="entry name" value="Fibrinogen_C"/>
    <property type="match status" value="1"/>
</dbReference>
<comment type="caution">
    <text evidence="3">The sequence shown here is derived from an EMBL/GenBank/DDBJ whole genome shotgun (WGS) entry which is preliminary data.</text>
</comment>